<keyword evidence="2" id="KW-1185">Reference proteome</keyword>
<name>A0ABS6PG16_9PSED</name>
<evidence type="ECO:0000313" key="1">
    <source>
        <dbReference type="EMBL" id="MBV4459414.1"/>
    </source>
</evidence>
<proteinExistence type="predicted"/>
<dbReference type="Proteomes" id="UP000765224">
    <property type="component" value="Unassembled WGS sequence"/>
</dbReference>
<evidence type="ECO:0008006" key="3">
    <source>
        <dbReference type="Google" id="ProtNLM"/>
    </source>
</evidence>
<comment type="caution">
    <text evidence="1">The sequence shown here is derived from an EMBL/GenBank/DDBJ whole genome shotgun (WGS) entry which is preliminary data.</text>
</comment>
<reference evidence="1 2" key="1">
    <citation type="submission" date="2021-06" db="EMBL/GenBank/DDBJ databases">
        <title>Updating the genus Pseudomonas: Description of 43 new species and partition of the Pseudomonas putida group.</title>
        <authorList>
            <person name="Girard L."/>
            <person name="Lood C."/>
            <person name="Vandamme P."/>
            <person name="Rokni-Zadeh H."/>
            <person name="Van Noort V."/>
            <person name="Hofte M."/>
            <person name="Lavigne R."/>
            <person name="De Mot R."/>
        </authorList>
    </citation>
    <scope>NUCLEOTIDE SEQUENCE [LARGE SCALE GENOMIC DNA]</scope>
    <source>
        <strain evidence="1 2">COR58</strain>
    </source>
</reference>
<evidence type="ECO:0000313" key="2">
    <source>
        <dbReference type="Proteomes" id="UP000765224"/>
    </source>
</evidence>
<organism evidence="1 2">
    <name type="scientific">Pseudomonas ekonensis</name>
    <dbReference type="NCBI Taxonomy" id="2842353"/>
    <lineage>
        <taxon>Bacteria</taxon>
        <taxon>Pseudomonadati</taxon>
        <taxon>Pseudomonadota</taxon>
        <taxon>Gammaproteobacteria</taxon>
        <taxon>Pseudomonadales</taxon>
        <taxon>Pseudomonadaceae</taxon>
        <taxon>Pseudomonas</taxon>
    </lineage>
</organism>
<accession>A0ABS6PG16</accession>
<sequence>MTWSPVTMRWPEKATQWMGGLAAAQGLAGGELAGTARRLAGLEGLASTNPGPVGDAAKDAIAAGRAALSEQLGQAPACLVVTPFQSGIGQGKGYQRFLSAPNVLEHLAKKLEDATDTGRPGGQQYALSILFLGTRLEQLASGLSRFNALLPIPDLVRTERRAQHLAKLENDKWEIPGAGPLPRWQALPLERCTVVKAAKQSMAGQLAVLEGYAADSSPLGDLAALAARKSAQQQGRDRQLAELKELLAGGSADVSMRARLIGPGNTSELRRELLAGDAPGHEWVQCAGLLLVGTKEGLSFVQELVGL</sequence>
<gene>
    <name evidence="1" type="ORF">KVG96_15780</name>
</gene>
<dbReference type="RefSeq" id="WP_217892966.1">
    <property type="nucleotide sequence ID" value="NZ_JAHSTS010000002.1"/>
</dbReference>
<dbReference type="EMBL" id="JAHSTS010000002">
    <property type="protein sequence ID" value="MBV4459414.1"/>
    <property type="molecule type" value="Genomic_DNA"/>
</dbReference>
<protein>
    <recommendedName>
        <fullName evidence="3">Prophage PSSB64-01</fullName>
    </recommendedName>
</protein>